<evidence type="ECO:0000259" key="18">
    <source>
        <dbReference type="Pfam" id="PF02706"/>
    </source>
</evidence>
<feature type="domain" description="Polysaccharide chain length determinant N-terminal" evidence="18">
    <location>
        <begin position="35"/>
        <end position="125"/>
    </location>
</feature>
<keyword evidence="5" id="KW-1003">Cell membrane</keyword>
<evidence type="ECO:0000256" key="13">
    <source>
        <dbReference type="ARBA" id="ARBA00023136"/>
    </source>
</evidence>
<dbReference type="EC" id="2.7.10.2" evidence="4"/>
<keyword evidence="16" id="KW-0175">Coiled coil</keyword>
<dbReference type="GO" id="GO:0004713">
    <property type="term" value="F:protein tyrosine kinase activity"/>
    <property type="evidence" value="ECO:0007669"/>
    <property type="project" value="TreeGrafter"/>
</dbReference>
<dbReference type="PANTHER" id="PTHR32309:SF13">
    <property type="entry name" value="FERRIC ENTEROBACTIN TRANSPORT PROTEIN FEPE"/>
    <property type="match status" value="1"/>
</dbReference>
<evidence type="ECO:0000256" key="7">
    <source>
        <dbReference type="ARBA" id="ARBA00022679"/>
    </source>
</evidence>
<dbReference type="AlphaFoldDB" id="A0A371RJH8"/>
<keyword evidence="10" id="KW-0418">Kinase</keyword>
<keyword evidence="6" id="KW-0997">Cell inner membrane</keyword>
<evidence type="ECO:0000256" key="8">
    <source>
        <dbReference type="ARBA" id="ARBA00022692"/>
    </source>
</evidence>
<evidence type="ECO:0000256" key="1">
    <source>
        <dbReference type="ARBA" id="ARBA00004429"/>
    </source>
</evidence>
<evidence type="ECO:0000256" key="4">
    <source>
        <dbReference type="ARBA" id="ARBA00011903"/>
    </source>
</evidence>
<dbReference type="GO" id="GO:0005886">
    <property type="term" value="C:plasma membrane"/>
    <property type="evidence" value="ECO:0007669"/>
    <property type="project" value="UniProtKB-SubCell"/>
</dbReference>
<keyword evidence="14" id="KW-0829">Tyrosine-protein kinase</keyword>
<name>A0A371RJH8_9PROT</name>
<dbReference type="Pfam" id="PF13614">
    <property type="entry name" value="AAA_31"/>
    <property type="match status" value="1"/>
</dbReference>
<proteinExistence type="inferred from homology"/>
<keyword evidence="13 17" id="KW-0472">Membrane</keyword>
<protein>
    <recommendedName>
        <fullName evidence="4">non-specific protein-tyrosine kinase</fullName>
        <ecNumber evidence="4">2.7.10.2</ecNumber>
    </recommendedName>
</protein>
<evidence type="ECO:0000256" key="6">
    <source>
        <dbReference type="ARBA" id="ARBA00022519"/>
    </source>
</evidence>
<evidence type="ECO:0000256" key="3">
    <source>
        <dbReference type="ARBA" id="ARBA00008883"/>
    </source>
</evidence>
<evidence type="ECO:0000256" key="16">
    <source>
        <dbReference type="SAM" id="Coils"/>
    </source>
</evidence>
<evidence type="ECO:0000256" key="11">
    <source>
        <dbReference type="ARBA" id="ARBA00022840"/>
    </source>
</evidence>
<dbReference type="Proteomes" id="UP000264589">
    <property type="component" value="Unassembled WGS sequence"/>
</dbReference>
<feature type="coiled-coil region" evidence="16">
    <location>
        <begin position="312"/>
        <end position="360"/>
    </location>
</feature>
<evidence type="ECO:0000256" key="10">
    <source>
        <dbReference type="ARBA" id="ARBA00022777"/>
    </source>
</evidence>
<feature type="domain" description="Tyrosine-protein kinase G-rich" evidence="20">
    <location>
        <begin position="402"/>
        <end position="472"/>
    </location>
</feature>
<dbReference type="InterPro" id="IPR027417">
    <property type="entry name" value="P-loop_NTPase"/>
</dbReference>
<dbReference type="PANTHER" id="PTHR32309">
    <property type="entry name" value="TYROSINE-PROTEIN KINASE"/>
    <property type="match status" value="1"/>
</dbReference>
<evidence type="ECO:0000256" key="2">
    <source>
        <dbReference type="ARBA" id="ARBA00007316"/>
    </source>
</evidence>
<dbReference type="EMBL" id="QUQO01000001">
    <property type="protein sequence ID" value="RFB05603.1"/>
    <property type="molecule type" value="Genomic_DNA"/>
</dbReference>
<evidence type="ECO:0000256" key="17">
    <source>
        <dbReference type="SAM" id="Phobius"/>
    </source>
</evidence>
<keyword evidence="22" id="KW-1185">Reference proteome</keyword>
<sequence>MLRLHPKVKTAGAVMNAFTQITMPMQQTGNNAPAIDLPALWSIFRRRFRIFVAAAIVTLALVTVITFQMTPKYTAEARVVLNARETQALDVSAIISGISPDAATVETEVQIIRSRSMAERVADELNLFEEPEFNPSVSGKKGFFSGLFPSQLSSEDNDRMMRSRVINRVLDAVEVERAGITHAISIRVESKSPSRAADIANAFAEQYLVDSLDKKFETYQIVSTYLSEAVTEHRVKLRIAEDAIETYRAENGLLSAEGSLLSEQQIADLQAQLIASEAELAERLAKLRDVNQRLAAGVSADAIADVLASPVISDLRAKQADLARRRADLESRYGPLHPSLDNLKSEEADLQGQVQAEIDRIVGRLESDVSVARERVGSIRSAINGLRSDLSTDNQALVRLRELEREADVSRKNYEALLARAQQAELFEDLAEADARIADRAAVPTSPSSPNKKLNLALGIILGGAMGGLMIVLAEIFDNGIRTAEDIERTLNTNLVALVPALTPEKLTGEITSPQDYLVEKPLSSFAESYRTLRTALTLGKEAGSGGRVIALTSALSGEGKSSSAMCLGRISALSGDKVLVIDCDVRRRMLSTKLMDDDAAPRGLAEVLRGDVPLRNAILKDDKSDLRILPVSEDRSGLGDLFGSGRFEALLSQLRTKFDLIILDTAPLTAVADTRMVVSLADKVVQFVKWKQTPVTVARTANKILGELDTELAGAVLSQVDMRAQAGYGYEGSYRYYAQHGKYYYD</sequence>
<comment type="similarity">
    <text evidence="3">Belongs to the etk/wzc family.</text>
</comment>
<feature type="domain" description="AAA" evidence="19">
    <location>
        <begin position="548"/>
        <end position="686"/>
    </location>
</feature>
<accession>A0A371RJH8</accession>
<reference evidence="21 22" key="1">
    <citation type="submission" date="2018-08" db="EMBL/GenBank/DDBJ databases">
        <title>Parvularcula sp. SM1705, isolated from surface water of the South Sea China.</title>
        <authorList>
            <person name="Sun L."/>
        </authorList>
    </citation>
    <scope>NUCLEOTIDE SEQUENCE [LARGE SCALE GENOMIC DNA]</scope>
    <source>
        <strain evidence="21 22">SM1705</strain>
    </source>
</reference>
<dbReference type="Pfam" id="PF02706">
    <property type="entry name" value="Wzz"/>
    <property type="match status" value="1"/>
</dbReference>
<comment type="caution">
    <text evidence="21">The sequence shown here is derived from an EMBL/GenBank/DDBJ whole genome shotgun (WGS) entry which is preliminary data.</text>
</comment>
<dbReference type="InterPro" id="IPR025669">
    <property type="entry name" value="AAA_dom"/>
</dbReference>
<comment type="catalytic activity">
    <reaction evidence="15">
        <text>L-tyrosyl-[protein] + ATP = O-phospho-L-tyrosyl-[protein] + ADP + H(+)</text>
        <dbReference type="Rhea" id="RHEA:10596"/>
        <dbReference type="Rhea" id="RHEA-COMP:10136"/>
        <dbReference type="Rhea" id="RHEA-COMP:20101"/>
        <dbReference type="ChEBI" id="CHEBI:15378"/>
        <dbReference type="ChEBI" id="CHEBI:30616"/>
        <dbReference type="ChEBI" id="CHEBI:46858"/>
        <dbReference type="ChEBI" id="CHEBI:61978"/>
        <dbReference type="ChEBI" id="CHEBI:456216"/>
        <dbReference type="EC" id="2.7.10.2"/>
    </reaction>
</comment>
<dbReference type="InterPro" id="IPR003856">
    <property type="entry name" value="LPS_length_determ_N"/>
</dbReference>
<keyword evidence="9" id="KW-0547">Nucleotide-binding</keyword>
<evidence type="ECO:0000256" key="15">
    <source>
        <dbReference type="ARBA" id="ARBA00051245"/>
    </source>
</evidence>
<dbReference type="Gene3D" id="3.40.50.300">
    <property type="entry name" value="P-loop containing nucleotide triphosphate hydrolases"/>
    <property type="match status" value="1"/>
</dbReference>
<dbReference type="InterPro" id="IPR032807">
    <property type="entry name" value="GNVR"/>
</dbReference>
<evidence type="ECO:0000256" key="12">
    <source>
        <dbReference type="ARBA" id="ARBA00022989"/>
    </source>
</evidence>
<keyword evidence="7" id="KW-0808">Transferase</keyword>
<keyword evidence="12 17" id="KW-1133">Transmembrane helix</keyword>
<dbReference type="InParanoid" id="A0A371RJH8"/>
<comment type="similarity">
    <text evidence="2">Belongs to the CpsD/CapB family.</text>
</comment>
<evidence type="ECO:0000259" key="19">
    <source>
        <dbReference type="Pfam" id="PF13614"/>
    </source>
</evidence>
<evidence type="ECO:0000256" key="14">
    <source>
        <dbReference type="ARBA" id="ARBA00023137"/>
    </source>
</evidence>
<dbReference type="FunCoup" id="A0A371RJH8">
    <property type="interactions" value="320"/>
</dbReference>
<dbReference type="Pfam" id="PF13807">
    <property type="entry name" value="GNVR"/>
    <property type="match status" value="1"/>
</dbReference>
<keyword evidence="11" id="KW-0067">ATP-binding</keyword>
<evidence type="ECO:0000256" key="9">
    <source>
        <dbReference type="ARBA" id="ARBA00022741"/>
    </source>
</evidence>
<feature type="transmembrane region" description="Helical" evidence="17">
    <location>
        <begin position="50"/>
        <end position="69"/>
    </location>
</feature>
<evidence type="ECO:0000256" key="5">
    <source>
        <dbReference type="ARBA" id="ARBA00022475"/>
    </source>
</evidence>
<dbReference type="SUPFAM" id="SSF52540">
    <property type="entry name" value="P-loop containing nucleoside triphosphate hydrolases"/>
    <property type="match status" value="1"/>
</dbReference>
<evidence type="ECO:0000313" key="21">
    <source>
        <dbReference type="EMBL" id="RFB05603.1"/>
    </source>
</evidence>
<dbReference type="InterPro" id="IPR050445">
    <property type="entry name" value="Bact_polysacc_biosynth/exp"/>
</dbReference>
<evidence type="ECO:0000313" key="22">
    <source>
        <dbReference type="Proteomes" id="UP000264589"/>
    </source>
</evidence>
<keyword evidence="8 17" id="KW-0812">Transmembrane</keyword>
<comment type="subcellular location">
    <subcellularLocation>
        <location evidence="1">Cell inner membrane</location>
        <topology evidence="1">Multi-pass membrane protein</topology>
    </subcellularLocation>
</comment>
<organism evidence="21 22">
    <name type="scientific">Parvularcula marina</name>
    <dbReference type="NCBI Taxonomy" id="2292771"/>
    <lineage>
        <taxon>Bacteria</taxon>
        <taxon>Pseudomonadati</taxon>
        <taxon>Pseudomonadota</taxon>
        <taxon>Alphaproteobacteria</taxon>
        <taxon>Parvularculales</taxon>
        <taxon>Parvularculaceae</taxon>
        <taxon>Parvularcula</taxon>
    </lineage>
</organism>
<dbReference type="InterPro" id="IPR005702">
    <property type="entry name" value="Wzc-like_C"/>
</dbReference>
<dbReference type="CDD" id="cd05387">
    <property type="entry name" value="BY-kinase"/>
    <property type="match status" value="1"/>
</dbReference>
<gene>
    <name evidence="21" type="ORF">DX908_10205</name>
</gene>
<evidence type="ECO:0000259" key="20">
    <source>
        <dbReference type="Pfam" id="PF13807"/>
    </source>
</evidence>